<comment type="similarity">
    <text evidence="1">Belongs to the RAD23 family.</text>
</comment>
<feature type="compositionally biased region" description="Pro residues" evidence="2">
    <location>
        <begin position="106"/>
        <end position="121"/>
    </location>
</feature>
<feature type="compositionally biased region" description="Basic and acidic residues" evidence="2">
    <location>
        <begin position="96"/>
        <end position="105"/>
    </location>
</feature>
<dbReference type="InterPro" id="IPR036353">
    <property type="entry name" value="XPC-bd_sf"/>
</dbReference>
<sequence length="333" mass="37541">MIVNFRSVSNQLYTLELQPTDTVASIKATLAEKYNFHPKKIRLIYKAKVLADTTTIESAGIDGNGFVVVYAMQAPQQNNQTNNSSTNNKENEVEEENNKPNESKPHQPPPAQRTVPEPKPLPVSTGNFHDPPGFRKKVDELQALGFSRGDCEIALRAAVGNVDRAADYLLSGRVPDVPQMISVSDVPMKQETANNHDFSDEENEEVVADFGEEEQDDPMNGIIDFRDELIRHPEKLRSFLHQMAEDNPEIAYLIRDDPSAFLASIGFNPNDFDLTGLGRTTQYEQLMSEFNEKEQRVIHNLEKLGFDTMTIIQVFVACEKDEEMTRSCLESMM</sequence>
<keyword evidence="1" id="KW-0227">DNA damage</keyword>
<protein>
    <recommendedName>
        <fullName evidence="1">UV excision repair protein RAD23</fullName>
    </recommendedName>
</protein>
<dbReference type="CDD" id="cd01805">
    <property type="entry name" value="Ubl_Rad23"/>
    <property type="match status" value="1"/>
</dbReference>
<dbReference type="SUPFAM" id="SSF54236">
    <property type="entry name" value="Ubiquitin-like"/>
    <property type="match status" value="1"/>
</dbReference>
<feature type="domain" description="UBA" evidence="3">
    <location>
        <begin position="127"/>
        <end position="172"/>
    </location>
</feature>
<dbReference type="InterPro" id="IPR004806">
    <property type="entry name" value="Rad23"/>
</dbReference>
<organism evidence="5 6">
    <name type="scientific">Tritrichomonas musculus</name>
    <dbReference type="NCBI Taxonomy" id="1915356"/>
    <lineage>
        <taxon>Eukaryota</taxon>
        <taxon>Metamonada</taxon>
        <taxon>Parabasalia</taxon>
        <taxon>Tritrichomonadida</taxon>
        <taxon>Tritrichomonadidae</taxon>
        <taxon>Tritrichomonas</taxon>
    </lineage>
</organism>
<dbReference type="Pfam" id="PF00240">
    <property type="entry name" value="ubiquitin"/>
    <property type="match status" value="1"/>
</dbReference>
<dbReference type="Gene3D" id="3.10.20.90">
    <property type="entry name" value="Phosphatidylinositol 3-kinase Catalytic Subunit, Chain A, domain 1"/>
    <property type="match status" value="1"/>
</dbReference>
<feature type="compositionally biased region" description="Low complexity" evidence="2">
    <location>
        <begin position="77"/>
        <end position="88"/>
    </location>
</feature>
<dbReference type="InterPro" id="IPR009060">
    <property type="entry name" value="UBA-like_sf"/>
</dbReference>
<gene>
    <name evidence="5" type="ORF">M9Y10_017751</name>
</gene>
<keyword evidence="1" id="KW-0234">DNA repair</keyword>
<dbReference type="Pfam" id="PF00627">
    <property type="entry name" value="UBA"/>
    <property type="match status" value="1"/>
</dbReference>
<dbReference type="Proteomes" id="UP001470230">
    <property type="component" value="Unassembled WGS sequence"/>
</dbReference>
<dbReference type="PROSITE" id="PS50030">
    <property type="entry name" value="UBA"/>
    <property type="match status" value="1"/>
</dbReference>
<evidence type="ECO:0000256" key="2">
    <source>
        <dbReference type="SAM" id="MobiDB-lite"/>
    </source>
</evidence>
<comment type="caution">
    <text evidence="5">The sequence shown here is derived from an EMBL/GenBank/DDBJ whole genome shotgun (WGS) entry which is preliminary data.</text>
</comment>
<dbReference type="PANTHER" id="PTHR10621">
    <property type="entry name" value="UV EXCISION REPAIR PROTEIN RAD23"/>
    <property type="match status" value="1"/>
</dbReference>
<feature type="domain" description="Ubiquitin-like" evidence="4">
    <location>
        <begin position="1"/>
        <end position="69"/>
    </location>
</feature>
<feature type="region of interest" description="Disordered" evidence="2">
    <location>
        <begin position="77"/>
        <end position="133"/>
    </location>
</feature>
<dbReference type="EMBL" id="JAPFFF010000023">
    <property type="protein sequence ID" value="KAK8852761.1"/>
    <property type="molecule type" value="Genomic_DNA"/>
</dbReference>
<dbReference type="SUPFAM" id="SSF101238">
    <property type="entry name" value="XPC-binding domain"/>
    <property type="match status" value="1"/>
</dbReference>
<evidence type="ECO:0000259" key="4">
    <source>
        <dbReference type="PROSITE" id="PS50053"/>
    </source>
</evidence>
<accession>A0ABR2HUL9</accession>
<dbReference type="InterPro" id="IPR029071">
    <property type="entry name" value="Ubiquitin-like_domsf"/>
</dbReference>
<keyword evidence="1" id="KW-0963">Cytoplasm</keyword>
<dbReference type="Gene3D" id="1.10.10.540">
    <property type="entry name" value="XPC-binding domain"/>
    <property type="match status" value="1"/>
</dbReference>
<dbReference type="PANTHER" id="PTHR10621:SF0">
    <property type="entry name" value="UV EXCISION REPAIR PROTEIN RAD23"/>
    <property type="match status" value="1"/>
</dbReference>
<comment type="subcellular location">
    <subcellularLocation>
        <location evidence="1">Nucleus</location>
    </subcellularLocation>
    <subcellularLocation>
        <location evidence="1">Cytoplasm</location>
    </subcellularLocation>
</comment>
<dbReference type="PRINTS" id="PR01839">
    <property type="entry name" value="RAD23PROTEIN"/>
</dbReference>
<dbReference type="Gene3D" id="1.10.8.10">
    <property type="entry name" value="DNA helicase RuvA subunit, C-terminal domain"/>
    <property type="match status" value="2"/>
</dbReference>
<dbReference type="SUPFAM" id="SSF46934">
    <property type="entry name" value="UBA-like"/>
    <property type="match status" value="2"/>
</dbReference>
<proteinExistence type="inferred from homology"/>
<evidence type="ECO:0000313" key="6">
    <source>
        <dbReference type="Proteomes" id="UP001470230"/>
    </source>
</evidence>
<dbReference type="InterPro" id="IPR015940">
    <property type="entry name" value="UBA"/>
</dbReference>
<dbReference type="SMART" id="SM00213">
    <property type="entry name" value="UBQ"/>
    <property type="match status" value="1"/>
</dbReference>
<dbReference type="InterPro" id="IPR000626">
    <property type="entry name" value="Ubiquitin-like_dom"/>
</dbReference>
<evidence type="ECO:0000313" key="5">
    <source>
        <dbReference type="EMBL" id="KAK8852761.1"/>
    </source>
</evidence>
<dbReference type="CDD" id="cd14291">
    <property type="entry name" value="UBA1_NUB1_like"/>
    <property type="match status" value="1"/>
</dbReference>
<comment type="function">
    <text evidence="1">Multiubiquitin chain receptor involved in modulation of proteasomal degradation. Involved in nucleotide excision repair.</text>
</comment>
<keyword evidence="1" id="KW-0539">Nucleus</keyword>
<evidence type="ECO:0000256" key="1">
    <source>
        <dbReference type="RuleBase" id="RU367049"/>
    </source>
</evidence>
<dbReference type="SMART" id="SM00165">
    <property type="entry name" value="UBA"/>
    <property type="match status" value="2"/>
</dbReference>
<evidence type="ECO:0000259" key="3">
    <source>
        <dbReference type="PROSITE" id="PS50030"/>
    </source>
</evidence>
<reference evidence="5 6" key="1">
    <citation type="submission" date="2024-04" db="EMBL/GenBank/DDBJ databases">
        <title>Tritrichomonas musculus Genome.</title>
        <authorList>
            <person name="Alves-Ferreira E."/>
            <person name="Grigg M."/>
            <person name="Lorenzi H."/>
            <person name="Galac M."/>
        </authorList>
    </citation>
    <scope>NUCLEOTIDE SEQUENCE [LARGE SCALE GENOMIC DNA]</scope>
    <source>
        <strain evidence="5 6">EAF2021</strain>
    </source>
</reference>
<dbReference type="PROSITE" id="PS50053">
    <property type="entry name" value="UBIQUITIN_2"/>
    <property type="match status" value="1"/>
</dbReference>
<name>A0ABR2HUL9_9EUKA</name>
<keyword evidence="6" id="KW-1185">Reference proteome</keyword>
<dbReference type="CDD" id="cd14281">
    <property type="entry name" value="UBA2_Rad23_like"/>
    <property type="match status" value="1"/>
</dbReference>